<gene>
    <name evidence="1" type="ORF">HKW66_Vig0145560</name>
</gene>
<sequence length="133" mass="14410">MHCGSAFESATDFFSVFSVNFFTGLRSSTTGRTLLLSRTITGHASGSATSKFVDQTLGRPDIANPTLKNHSSRTQSQVGSVKKVDEMVPWWVLFLVVCFLVGLEEDGGSDKVDSGRLWINDVDGCGLTMLMVV</sequence>
<organism evidence="1 2">
    <name type="scientific">Phaseolus angularis</name>
    <name type="common">Azuki bean</name>
    <name type="synonym">Vigna angularis</name>
    <dbReference type="NCBI Taxonomy" id="3914"/>
    <lineage>
        <taxon>Eukaryota</taxon>
        <taxon>Viridiplantae</taxon>
        <taxon>Streptophyta</taxon>
        <taxon>Embryophyta</taxon>
        <taxon>Tracheophyta</taxon>
        <taxon>Spermatophyta</taxon>
        <taxon>Magnoliopsida</taxon>
        <taxon>eudicotyledons</taxon>
        <taxon>Gunneridae</taxon>
        <taxon>Pentapetalae</taxon>
        <taxon>rosids</taxon>
        <taxon>fabids</taxon>
        <taxon>Fabales</taxon>
        <taxon>Fabaceae</taxon>
        <taxon>Papilionoideae</taxon>
        <taxon>50 kb inversion clade</taxon>
        <taxon>NPAAA clade</taxon>
        <taxon>indigoferoid/millettioid clade</taxon>
        <taxon>Phaseoleae</taxon>
        <taxon>Vigna</taxon>
    </lineage>
</organism>
<comment type="caution">
    <text evidence="1">The sequence shown here is derived from an EMBL/GenBank/DDBJ whole genome shotgun (WGS) entry which is preliminary data.</text>
</comment>
<dbReference type="Proteomes" id="UP000743370">
    <property type="component" value="Unassembled WGS sequence"/>
</dbReference>
<evidence type="ECO:0000313" key="2">
    <source>
        <dbReference type="Proteomes" id="UP000743370"/>
    </source>
</evidence>
<evidence type="ECO:0000313" key="1">
    <source>
        <dbReference type="EMBL" id="KAG2397208.1"/>
    </source>
</evidence>
<dbReference type="AlphaFoldDB" id="A0A8T0KCR1"/>
<dbReference type="EMBL" id="JABFOF010000005">
    <property type="protein sequence ID" value="KAG2397208.1"/>
    <property type="molecule type" value="Genomic_DNA"/>
</dbReference>
<reference evidence="1 2" key="1">
    <citation type="submission" date="2020-05" db="EMBL/GenBank/DDBJ databases">
        <title>Vigna angularis (adzuki bean) Var. LongXiaoDou No. 4 denovo assembly.</title>
        <authorList>
            <person name="Xiang H."/>
        </authorList>
    </citation>
    <scope>NUCLEOTIDE SEQUENCE [LARGE SCALE GENOMIC DNA]</scope>
    <source>
        <tissue evidence="1">Leaf</tissue>
    </source>
</reference>
<accession>A0A8T0KCR1</accession>
<proteinExistence type="predicted"/>
<name>A0A8T0KCR1_PHAAN</name>
<protein>
    <submittedName>
        <fullName evidence="1">Uncharacterized protein</fullName>
    </submittedName>
</protein>